<dbReference type="Proteomes" id="UP000276603">
    <property type="component" value="Unassembled WGS sequence"/>
</dbReference>
<evidence type="ECO:0000313" key="2">
    <source>
        <dbReference type="Proteomes" id="UP000276603"/>
    </source>
</evidence>
<protein>
    <recommendedName>
        <fullName evidence="3">Lipoprotein</fullName>
    </recommendedName>
</protein>
<dbReference type="OrthoDB" id="9890693at2"/>
<reference evidence="1 2" key="1">
    <citation type="submission" date="2018-10" db="EMBL/GenBank/DDBJ databases">
        <title>Ulvibacterium marinum gen. nov., sp. nov., a novel marine bacterium of the family Flavobacteriaceae, isolated from a culture of the green alga Ulva prolifera.</title>
        <authorList>
            <person name="Zhang Z."/>
        </authorList>
    </citation>
    <scope>NUCLEOTIDE SEQUENCE [LARGE SCALE GENOMIC DNA]</scope>
    <source>
        <strain evidence="1 2">CCMM003</strain>
    </source>
</reference>
<sequence length="198" mass="22230">MKRVYVLLFSLLPIIIVSCGKNDNGGGIQKVEGFGQNNPEVPDAVSYDLNADSVDDFQIDYGMGVWDGIDASGLFISGDLKSLDDSTVLVRNNEDLSVQILFNRPQDTIWSAPKQPDKWNDDGSVTIAEITQAADGIWPDEWTVNSEFNSNPYYLGIRVKENEDFLVGWIKLEINKTNGKIKFEQYRLTADEYIVIPE</sequence>
<dbReference type="EMBL" id="RBCJ01000005">
    <property type="protein sequence ID" value="RKN77868.1"/>
    <property type="molecule type" value="Genomic_DNA"/>
</dbReference>
<evidence type="ECO:0000313" key="1">
    <source>
        <dbReference type="EMBL" id="RKN77868.1"/>
    </source>
</evidence>
<proteinExistence type="predicted"/>
<organism evidence="1 2">
    <name type="scientific">Ulvibacterium marinum</name>
    <dbReference type="NCBI Taxonomy" id="2419782"/>
    <lineage>
        <taxon>Bacteria</taxon>
        <taxon>Pseudomonadati</taxon>
        <taxon>Bacteroidota</taxon>
        <taxon>Flavobacteriia</taxon>
        <taxon>Flavobacteriales</taxon>
        <taxon>Flavobacteriaceae</taxon>
        <taxon>Ulvibacterium</taxon>
    </lineage>
</organism>
<comment type="caution">
    <text evidence="1">The sequence shown here is derived from an EMBL/GenBank/DDBJ whole genome shotgun (WGS) entry which is preliminary data.</text>
</comment>
<dbReference type="RefSeq" id="WP_120713765.1">
    <property type="nucleotide sequence ID" value="NZ_RBCJ01000005.1"/>
</dbReference>
<dbReference type="AlphaFoldDB" id="A0A3B0C0A2"/>
<accession>A0A3B0C0A2</accession>
<gene>
    <name evidence="1" type="ORF">D7Z94_21795</name>
</gene>
<name>A0A3B0C0A2_9FLAO</name>
<dbReference type="PROSITE" id="PS51257">
    <property type="entry name" value="PROKAR_LIPOPROTEIN"/>
    <property type="match status" value="1"/>
</dbReference>
<evidence type="ECO:0008006" key="3">
    <source>
        <dbReference type="Google" id="ProtNLM"/>
    </source>
</evidence>
<keyword evidence="2" id="KW-1185">Reference proteome</keyword>